<gene>
    <name evidence="2" type="ORF">RFN57_03495</name>
</gene>
<proteinExistence type="predicted"/>
<evidence type="ECO:0000313" key="3">
    <source>
        <dbReference type="Proteomes" id="UP001353952"/>
    </source>
</evidence>
<accession>A0ABU6LT79</accession>
<comment type="caution">
    <text evidence="2">The sequence shown here is derived from an EMBL/GenBank/DDBJ whole genome shotgun (WGS) entry which is preliminary data.</text>
</comment>
<dbReference type="RefSeq" id="WP_191848627.1">
    <property type="nucleotide sequence ID" value="NZ_BMUO01000015.1"/>
</dbReference>
<dbReference type="EMBL" id="JAYXNZ010000002">
    <property type="protein sequence ID" value="MEC7051371.1"/>
    <property type="molecule type" value="Genomic_DNA"/>
</dbReference>
<reference evidence="2 3" key="1">
    <citation type="submission" date="2024-01" db="EMBL/GenBank/DDBJ databases">
        <title>Genome analysis.</title>
        <authorList>
            <person name="Zhang K."/>
        </authorList>
    </citation>
    <scope>NUCLEOTIDE SEQUENCE [LARGE SCALE GENOMIC DNA]</scope>
    <source>
        <strain evidence="2 3">CGMCC 4.1753</strain>
    </source>
</reference>
<organism evidence="2 3">
    <name type="scientific">Streptomyces violaceochromogenes</name>
    <dbReference type="NCBI Taxonomy" id="67377"/>
    <lineage>
        <taxon>Bacteria</taxon>
        <taxon>Bacillati</taxon>
        <taxon>Actinomycetota</taxon>
        <taxon>Actinomycetes</taxon>
        <taxon>Kitasatosporales</taxon>
        <taxon>Streptomycetaceae</taxon>
        <taxon>Streptomyces</taxon>
    </lineage>
</organism>
<dbReference type="Proteomes" id="UP001353952">
    <property type="component" value="Unassembled WGS sequence"/>
</dbReference>
<keyword evidence="3" id="KW-1185">Reference proteome</keyword>
<feature type="region of interest" description="Disordered" evidence="1">
    <location>
        <begin position="181"/>
        <end position="204"/>
    </location>
</feature>
<evidence type="ECO:0000313" key="2">
    <source>
        <dbReference type="EMBL" id="MEC7051371.1"/>
    </source>
</evidence>
<sequence>MPKISRVGAVNIEHGYFPVGELWEPGFERRDHRLDLEAREPVIVVPGQIVVTSRVQEHAAPVVLAVVDREDEAPGPSWTRVASVEYRPVYRGRMAALDTMNGPSGPAVDGLEVFGQRAEPGDPFVDLAPAQVYRAQVWSQGRADSRERFDAATRREEGPARDGFETYLIVFVPWGTQSPPLPAAGASRREHLVRKHGKPPLNMR</sequence>
<evidence type="ECO:0000256" key="1">
    <source>
        <dbReference type="SAM" id="MobiDB-lite"/>
    </source>
</evidence>
<name>A0ABU6LT79_9ACTN</name>
<protein>
    <submittedName>
        <fullName evidence="2">Uncharacterized protein</fullName>
    </submittedName>
</protein>